<protein>
    <recommendedName>
        <fullName evidence="1">Resolvase/invertase-type recombinase catalytic domain-containing protein</fullName>
    </recommendedName>
</protein>
<dbReference type="Proteomes" id="UP001549036">
    <property type="component" value="Unassembled WGS sequence"/>
</dbReference>
<proteinExistence type="predicted"/>
<keyword evidence="3" id="KW-1185">Reference proteome</keyword>
<evidence type="ECO:0000313" key="3">
    <source>
        <dbReference type="Proteomes" id="UP001549036"/>
    </source>
</evidence>
<dbReference type="EMBL" id="JBEPLM010000002">
    <property type="protein sequence ID" value="MET3591750.1"/>
    <property type="molecule type" value="Genomic_DNA"/>
</dbReference>
<evidence type="ECO:0000259" key="1">
    <source>
        <dbReference type="Pfam" id="PF00239"/>
    </source>
</evidence>
<dbReference type="InterPro" id="IPR006119">
    <property type="entry name" value="Resolv_N"/>
</dbReference>
<dbReference type="SUPFAM" id="SSF53041">
    <property type="entry name" value="Resolvase-like"/>
    <property type="match status" value="1"/>
</dbReference>
<gene>
    <name evidence="2" type="ORF">ABID26_001134</name>
</gene>
<feature type="domain" description="Resolvase/invertase-type recombinase catalytic" evidence="1">
    <location>
        <begin position="9"/>
        <end position="55"/>
    </location>
</feature>
<organism evidence="2 3">
    <name type="scientific">Mesorhizobium shonense</name>
    <dbReference type="NCBI Taxonomy" id="1209948"/>
    <lineage>
        <taxon>Bacteria</taxon>
        <taxon>Pseudomonadati</taxon>
        <taxon>Pseudomonadota</taxon>
        <taxon>Alphaproteobacteria</taxon>
        <taxon>Hyphomicrobiales</taxon>
        <taxon>Phyllobacteriaceae</taxon>
        <taxon>Mesorhizobium</taxon>
    </lineage>
</organism>
<name>A0ABV2HMF3_9HYPH</name>
<dbReference type="Gene3D" id="3.40.50.1390">
    <property type="entry name" value="Resolvase, N-terminal catalytic domain"/>
    <property type="match status" value="1"/>
</dbReference>
<dbReference type="Pfam" id="PF00239">
    <property type="entry name" value="Resolvase"/>
    <property type="match status" value="1"/>
</dbReference>
<comment type="caution">
    <text evidence="2">The sequence shown here is derived from an EMBL/GenBank/DDBJ whole genome shotgun (WGS) entry which is preliminary data.</text>
</comment>
<accession>A0ABV2HMF3</accession>
<sequence length="158" mass="17297">MNPGGRKKVAFYARYSSDNQRDASIEDQLGLCRLHAEKQSWTVVDSYSDRAISGALPLELAWRLNSSGLAFDKLTDERAAHGRLPVMCLPGSQDEIDWSAFGLDERVTLVVSPPRQHATSSSSPFCPGRMLANADTGVDHDDLAAESLGKSREHPPMN</sequence>
<evidence type="ECO:0000313" key="2">
    <source>
        <dbReference type="EMBL" id="MET3591750.1"/>
    </source>
</evidence>
<reference evidence="2 3" key="1">
    <citation type="submission" date="2024-06" db="EMBL/GenBank/DDBJ databases">
        <title>Genomic Encyclopedia of Type Strains, Phase IV (KMG-IV): sequencing the most valuable type-strain genomes for metagenomic binning, comparative biology and taxonomic classification.</title>
        <authorList>
            <person name="Goeker M."/>
        </authorList>
    </citation>
    <scope>NUCLEOTIDE SEQUENCE [LARGE SCALE GENOMIC DNA]</scope>
    <source>
        <strain evidence="2 3">DSM 29846</strain>
    </source>
</reference>
<dbReference type="InterPro" id="IPR036162">
    <property type="entry name" value="Resolvase-like_N_sf"/>
</dbReference>